<evidence type="ECO:0000256" key="3">
    <source>
        <dbReference type="ARBA" id="ARBA00022741"/>
    </source>
</evidence>
<dbReference type="GO" id="GO:0006355">
    <property type="term" value="P:regulation of DNA-templated transcription"/>
    <property type="evidence" value="ECO:0007669"/>
    <property type="project" value="InterPro"/>
</dbReference>
<dbReference type="Gene3D" id="3.30.450.270">
    <property type="match status" value="1"/>
</dbReference>
<dbReference type="Gene3D" id="3.40.50.2300">
    <property type="match status" value="1"/>
</dbReference>
<keyword evidence="2" id="KW-0808">Transferase</keyword>
<evidence type="ECO:0000256" key="8">
    <source>
        <dbReference type="SAM" id="MobiDB-lite"/>
    </source>
</evidence>
<dbReference type="InterPro" id="IPR003661">
    <property type="entry name" value="HisK_dim/P_dom"/>
</dbReference>
<dbReference type="PROSITE" id="PS50110">
    <property type="entry name" value="RESPONSE_REGULATORY"/>
    <property type="match status" value="1"/>
</dbReference>
<dbReference type="Pfam" id="PF00512">
    <property type="entry name" value="HisKA"/>
    <property type="match status" value="1"/>
</dbReference>
<keyword evidence="5" id="KW-0067">ATP-binding</keyword>
<dbReference type="eggNOG" id="KOG0519">
    <property type="taxonomic scope" value="Eukaryota"/>
</dbReference>
<dbReference type="PANTHER" id="PTHR43065">
    <property type="entry name" value="SENSOR HISTIDINE KINASE"/>
    <property type="match status" value="1"/>
</dbReference>
<dbReference type="STRING" id="1287681.M7TAC3"/>
<feature type="domain" description="Phytochrome chromophore attachment site" evidence="9">
    <location>
        <begin position="226"/>
        <end position="300"/>
    </location>
</feature>
<evidence type="ECO:0000256" key="4">
    <source>
        <dbReference type="ARBA" id="ARBA00022777"/>
    </source>
</evidence>
<dbReference type="SMART" id="SM00388">
    <property type="entry name" value="HisKA"/>
    <property type="match status" value="1"/>
</dbReference>
<evidence type="ECO:0000313" key="12">
    <source>
        <dbReference type="EMBL" id="EMR63600.1"/>
    </source>
</evidence>
<dbReference type="InterPro" id="IPR029016">
    <property type="entry name" value="GAF-like_dom_sf"/>
</dbReference>
<accession>M7TAC3</accession>
<dbReference type="KEGG" id="ela:UCREL1_9450"/>
<dbReference type="Pfam" id="PF02518">
    <property type="entry name" value="HATPase_c"/>
    <property type="match status" value="1"/>
</dbReference>
<dbReference type="InterPro" id="IPR005467">
    <property type="entry name" value="His_kinase_dom"/>
</dbReference>
<evidence type="ECO:0000313" key="13">
    <source>
        <dbReference type="Proteomes" id="UP000012174"/>
    </source>
</evidence>
<dbReference type="SUPFAM" id="SSF55874">
    <property type="entry name" value="ATPase domain of HSP90 chaperone/DNA topoisomerase II/histidine kinase"/>
    <property type="match status" value="1"/>
</dbReference>
<keyword evidence="1 7" id="KW-0597">Phosphoprotein</keyword>
<dbReference type="InterPro" id="IPR003594">
    <property type="entry name" value="HATPase_dom"/>
</dbReference>
<gene>
    <name evidence="12" type="ORF">UCREL1_9450</name>
</gene>
<dbReference type="Gene3D" id="1.10.287.130">
    <property type="match status" value="1"/>
</dbReference>
<keyword evidence="13" id="KW-1185">Reference proteome</keyword>
<dbReference type="InterPro" id="IPR013654">
    <property type="entry name" value="PAS_2"/>
</dbReference>
<dbReference type="FunFam" id="1.10.287.130:FF:000048">
    <property type="entry name" value="Sensor histidine kinase/response regulator"/>
    <property type="match status" value="1"/>
</dbReference>
<organism evidence="12 13">
    <name type="scientific">Eutypa lata (strain UCR-EL1)</name>
    <name type="common">Grapevine dieback disease fungus</name>
    <name type="synonym">Eutypa armeniacae</name>
    <dbReference type="NCBI Taxonomy" id="1287681"/>
    <lineage>
        <taxon>Eukaryota</taxon>
        <taxon>Fungi</taxon>
        <taxon>Dikarya</taxon>
        <taxon>Ascomycota</taxon>
        <taxon>Pezizomycotina</taxon>
        <taxon>Sordariomycetes</taxon>
        <taxon>Xylariomycetidae</taxon>
        <taxon>Xylariales</taxon>
        <taxon>Diatrypaceae</taxon>
        <taxon>Eutypa</taxon>
    </lineage>
</organism>
<keyword evidence="3" id="KW-0547">Nucleotide-binding</keyword>
<evidence type="ECO:0000259" key="11">
    <source>
        <dbReference type="PROSITE" id="PS50110"/>
    </source>
</evidence>
<dbReference type="InterPro" id="IPR001789">
    <property type="entry name" value="Sig_transdc_resp-reg_receiver"/>
</dbReference>
<name>M7TAC3_EUTLA</name>
<dbReference type="InterPro" id="IPR011006">
    <property type="entry name" value="CheY-like_superfamily"/>
</dbReference>
<dbReference type="Pfam" id="PF08446">
    <property type="entry name" value="PAS_2"/>
    <property type="match status" value="1"/>
</dbReference>
<dbReference type="SUPFAM" id="SSF55785">
    <property type="entry name" value="PYP-like sensor domain (PAS domain)"/>
    <property type="match status" value="1"/>
</dbReference>
<dbReference type="Pfam" id="PF00072">
    <property type="entry name" value="Response_reg"/>
    <property type="match status" value="1"/>
</dbReference>
<dbReference type="Gene3D" id="3.30.565.10">
    <property type="entry name" value="Histidine kinase-like ATPase, C-terminal domain"/>
    <property type="match status" value="1"/>
</dbReference>
<sequence length="787" mass="88064">MTVRFRHVMTDDGHAIITGRDGTLQRCEDEPIHAPGAVQSFGMLVTLREEQDGRLSARCASENSKRIIGYSPQELFKLGNFTDIFTAEQADNLLDHIDFIRDEETDPATNGPDVFSISVRTSKSRATKLWCAMHINPVHPDLVICEFELEDDQEYPLRPPGEQGLSSPEDTLYQSPTVEELQESTEIGSKPLRVLRSARKRRGEAGAMQVFDVMSQVQEQLASAPNLEIFLKILVGIVKELTGFHRVMIYQFDATFNGKVVTELVDPAQTRDLYYGLQFPAADIPKQARELYRLNKVRLLYDRGLESARLVCKSVKDLEQPLDLSDTASRNIERLSYASRLQARKLINTVPTDKNPTGYIVASSDDLLKLFDANFGMLSIKGETKVLGKIEHSQEALAMLEYLRKFIEVWRQKEAALQSSRLTKLLLANSAHEVRTPLNAIINCLEIAMEGSLDQETRENLARSHSASKSLIYVINDLLDLTRTEEGRELVKDEILDLSACIREATDPFKMDAKRRGIDYQVIEHPGLPTSVHGDFRRVRQAISNLAANAMRHTVQGSVKVEAYVSEFQESRVTVEIAVEDTGCGMSANQLDDLFQDLEQVSTDVDESIPVDQVEKPHSLKNPETGDATAIPTTTSSADTATRAVLPADFDEKKAGHEVTHTVNGEDCATVYSEKPQGVDVILMDMQMPILDGLGSTKAIRAFEQSKEPMDLSLLSARNGRVPIFAVSASLVERERPQYIEAGFDGWILKPIDFKRLNVLLDGISRNDIRSECFYVPGEWERGGWFV</sequence>
<dbReference type="GO" id="GO:0005524">
    <property type="term" value="F:ATP binding"/>
    <property type="evidence" value="ECO:0007669"/>
    <property type="project" value="UniProtKB-KW"/>
</dbReference>
<dbReference type="PANTHER" id="PTHR43065:SF10">
    <property type="entry name" value="PEROXIDE STRESS-ACTIVATED HISTIDINE KINASE MAK3"/>
    <property type="match status" value="1"/>
</dbReference>
<dbReference type="Gene3D" id="3.30.450.20">
    <property type="entry name" value="PAS domain"/>
    <property type="match status" value="1"/>
</dbReference>
<evidence type="ECO:0000259" key="10">
    <source>
        <dbReference type="PROSITE" id="PS50109"/>
    </source>
</evidence>
<dbReference type="OMA" id="ERVYPIR"/>
<dbReference type="Proteomes" id="UP000012174">
    <property type="component" value="Unassembled WGS sequence"/>
</dbReference>
<feature type="domain" description="Response regulatory" evidence="11">
    <location>
        <begin position="627"/>
        <end position="765"/>
    </location>
</feature>
<feature type="compositionally biased region" description="Low complexity" evidence="8">
    <location>
        <begin position="627"/>
        <end position="637"/>
    </location>
</feature>
<dbReference type="OrthoDB" id="2015534at2759"/>
<dbReference type="InterPro" id="IPR043150">
    <property type="entry name" value="Phytochrome_PHY_sf"/>
</dbReference>
<dbReference type="HOGENOM" id="CLU_000445_50_4_1"/>
<dbReference type="InterPro" id="IPR016132">
    <property type="entry name" value="Phyto_chromo_attachment"/>
</dbReference>
<protein>
    <submittedName>
        <fullName evidence="12">Putative sensor histidine kinase response protein</fullName>
    </submittedName>
</protein>
<dbReference type="SUPFAM" id="SSF47384">
    <property type="entry name" value="Homodimeric domain of signal transducing histidine kinase"/>
    <property type="match status" value="1"/>
</dbReference>
<evidence type="ECO:0000256" key="2">
    <source>
        <dbReference type="ARBA" id="ARBA00022679"/>
    </source>
</evidence>
<proteinExistence type="predicted"/>
<dbReference type="CDD" id="cd00082">
    <property type="entry name" value="HisKA"/>
    <property type="match status" value="1"/>
</dbReference>
<dbReference type="EMBL" id="KB707200">
    <property type="protein sequence ID" value="EMR63600.1"/>
    <property type="molecule type" value="Genomic_DNA"/>
</dbReference>
<evidence type="ECO:0000256" key="7">
    <source>
        <dbReference type="PROSITE-ProRule" id="PRU00169"/>
    </source>
</evidence>
<evidence type="ECO:0000256" key="1">
    <source>
        <dbReference type="ARBA" id="ARBA00022553"/>
    </source>
</evidence>
<dbReference type="InterPro" id="IPR036097">
    <property type="entry name" value="HisK_dim/P_sf"/>
</dbReference>
<keyword evidence="6" id="KW-0902">Two-component regulatory system</keyword>
<dbReference type="PROSITE" id="PS50046">
    <property type="entry name" value="PHYTOCHROME_2"/>
    <property type="match status" value="1"/>
</dbReference>
<keyword evidence="4 12" id="KW-0418">Kinase</keyword>
<dbReference type="PROSITE" id="PS50109">
    <property type="entry name" value="HIS_KIN"/>
    <property type="match status" value="1"/>
</dbReference>
<dbReference type="InterPro" id="IPR036890">
    <property type="entry name" value="HATPase_C_sf"/>
</dbReference>
<reference evidence="13" key="1">
    <citation type="journal article" date="2013" name="Genome Announc.">
        <title>Draft genome sequence of the grapevine dieback fungus Eutypa lata UCR-EL1.</title>
        <authorList>
            <person name="Blanco-Ulate B."/>
            <person name="Rolshausen P.E."/>
            <person name="Cantu D."/>
        </authorList>
    </citation>
    <scope>NUCLEOTIDE SEQUENCE [LARGE SCALE GENOMIC DNA]</scope>
    <source>
        <strain evidence="13">UCR-EL1</strain>
    </source>
</reference>
<feature type="modified residue" description="4-aspartylphosphate" evidence="7">
    <location>
        <position position="685"/>
    </location>
</feature>
<dbReference type="SMART" id="SM00448">
    <property type="entry name" value="REC"/>
    <property type="match status" value="1"/>
</dbReference>
<feature type="region of interest" description="Disordered" evidence="8">
    <location>
        <begin position="616"/>
        <end position="637"/>
    </location>
</feature>
<dbReference type="InterPro" id="IPR035965">
    <property type="entry name" value="PAS-like_dom_sf"/>
</dbReference>
<dbReference type="SUPFAM" id="SSF52172">
    <property type="entry name" value="CheY-like"/>
    <property type="match status" value="1"/>
</dbReference>
<dbReference type="AlphaFoldDB" id="M7TAC3"/>
<feature type="domain" description="Histidine kinase" evidence="10">
    <location>
        <begin position="429"/>
        <end position="596"/>
    </location>
</feature>
<evidence type="ECO:0000256" key="6">
    <source>
        <dbReference type="ARBA" id="ARBA00023012"/>
    </source>
</evidence>
<dbReference type="SUPFAM" id="SSF55781">
    <property type="entry name" value="GAF domain-like"/>
    <property type="match status" value="2"/>
</dbReference>
<dbReference type="GO" id="GO:0000155">
    <property type="term" value="F:phosphorelay sensor kinase activity"/>
    <property type="evidence" value="ECO:0007669"/>
    <property type="project" value="InterPro"/>
</dbReference>
<evidence type="ECO:0000259" key="9">
    <source>
        <dbReference type="PROSITE" id="PS50046"/>
    </source>
</evidence>
<dbReference type="CDD" id="cd17546">
    <property type="entry name" value="REC_hyHK_CKI1_RcsC-like"/>
    <property type="match status" value="1"/>
</dbReference>
<evidence type="ECO:0000256" key="5">
    <source>
        <dbReference type="ARBA" id="ARBA00022840"/>
    </source>
</evidence>
<dbReference type="Gene3D" id="3.30.450.40">
    <property type="match status" value="1"/>
</dbReference>